<feature type="non-terminal residue" evidence="2">
    <location>
        <position position="1"/>
    </location>
</feature>
<comment type="caution">
    <text evidence="2">The sequence shown here is derived from an EMBL/GenBank/DDBJ whole genome shotgun (WGS) entry which is preliminary data.</text>
</comment>
<evidence type="ECO:0000256" key="1">
    <source>
        <dbReference type="SAM" id="MobiDB-lite"/>
    </source>
</evidence>
<dbReference type="EMBL" id="JXTC01001470">
    <property type="protein sequence ID" value="PON31297.1"/>
    <property type="molecule type" value="Genomic_DNA"/>
</dbReference>
<accession>A0A2P5A421</accession>
<proteinExistence type="predicted"/>
<evidence type="ECO:0000313" key="2">
    <source>
        <dbReference type="EMBL" id="PON31297.1"/>
    </source>
</evidence>
<reference evidence="3" key="1">
    <citation type="submission" date="2016-06" db="EMBL/GenBank/DDBJ databases">
        <title>Parallel loss of symbiosis genes in relatives of nitrogen-fixing non-legume Parasponia.</title>
        <authorList>
            <person name="Van Velzen R."/>
            <person name="Holmer R."/>
            <person name="Bu F."/>
            <person name="Rutten L."/>
            <person name="Van Zeijl A."/>
            <person name="Liu W."/>
            <person name="Santuari L."/>
            <person name="Cao Q."/>
            <person name="Sharma T."/>
            <person name="Shen D."/>
            <person name="Roswanjaya Y."/>
            <person name="Wardhani T."/>
            <person name="Kalhor M.S."/>
            <person name="Jansen J."/>
            <person name="Van den Hoogen J."/>
            <person name="Gungor B."/>
            <person name="Hartog M."/>
            <person name="Hontelez J."/>
            <person name="Verver J."/>
            <person name="Yang W.-C."/>
            <person name="Schijlen E."/>
            <person name="Repin R."/>
            <person name="Schilthuizen M."/>
            <person name="Schranz E."/>
            <person name="Heidstra R."/>
            <person name="Miyata K."/>
            <person name="Fedorova E."/>
            <person name="Kohlen W."/>
            <person name="Bisseling T."/>
            <person name="Smit S."/>
            <person name="Geurts R."/>
        </authorList>
    </citation>
    <scope>NUCLEOTIDE SEQUENCE [LARGE SCALE GENOMIC DNA]</scope>
    <source>
        <strain evidence="3">cv. RG33-2</strain>
    </source>
</reference>
<dbReference type="AlphaFoldDB" id="A0A2P5A421"/>
<evidence type="ECO:0000313" key="3">
    <source>
        <dbReference type="Proteomes" id="UP000237000"/>
    </source>
</evidence>
<name>A0A2P5A421_TREOI</name>
<keyword evidence="3" id="KW-1185">Reference proteome</keyword>
<feature type="region of interest" description="Disordered" evidence="1">
    <location>
        <begin position="1"/>
        <end position="48"/>
    </location>
</feature>
<organism evidence="2 3">
    <name type="scientific">Trema orientale</name>
    <name type="common">Charcoal tree</name>
    <name type="synonym">Celtis orientalis</name>
    <dbReference type="NCBI Taxonomy" id="63057"/>
    <lineage>
        <taxon>Eukaryota</taxon>
        <taxon>Viridiplantae</taxon>
        <taxon>Streptophyta</taxon>
        <taxon>Embryophyta</taxon>
        <taxon>Tracheophyta</taxon>
        <taxon>Spermatophyta</taxon>
        <taxon>Magnoliopsida</taxon>
        <taxon>eudicotyledons</taxon>
        <taxon>Gunneridae</taxon>
        <taxon>Pentapetalae</taxon>
        <taxon>rosids</taxon>
        <taxon>fabids</taxon>
        <taxon>Rosales</taxon>
        <taxon>Cannabaceae</taxon>
        <taxon>Trema</taxon>
    </lineage>
</organism>
<dbReference type="Proteomes" id="UP000237000">
    <property type="component" value="Unassembled WGS sequence"/>
</dbReference>
<dbReference type="InParanoid" id="A0A2P5A421"/>
<sequence length="48" mass="5125">LENCAKKPTKLELKSPKSKPKSCLPASDSTPTTSRQPVPSSVAKSRQS</sequence>
<gene>
    <name evidence="2" type="ORF">TorRG33x02_358160</name>
</gene>
<protein>
    <submittedName>
        <fullName evidence="2">Uncharacterized protein</fullName>
    </submittedName>
</protein>
<feature type="compositionally biased region" description="Polar residues" evidence="1">
    <location>
        <begin position="28"/>
        <end position="48"/>
    </location>
</feature>